<keyword evidence="1" id="KW-0472">Membrane</keyword>
<dbReference type="InterPro" id="IPR052529">
    <property type="entry name" value="Bact_Transport_Assoc"/>
</dbReference>
<feature type="domain" description="DUF418" evidence="2">
    <location>
        <begin position="238"/>
        <end position="401"/>
    </location>
</feature>
<feature type="transmembrane region" description="Helical" evidence="1">
    <location>
        <begin position="12"/>
        <end position="34"/>
    </location>
</feature>
<comment type="caution">
    <text evidence="3">The sequence shown here is derived from an EMBL/GenBank/DDBJ whole genome shotgun (WGS) entry which is preliminary data.</text>
</comment>
<protein>
    <recommendedName>
        <fullName evidence="2">DUF418 domain-containing protein</fullName>
    </recommendedName>
</protein>
<feature type="transmembrane region" description="Helical" evidence="1">
    <location>
        <begin position="334"/>
        <end position="353"/>
    </location>
</feature>
<feature type="transmembrane region" description="Helical" evidence="1">
    <location>
        <begin position="365"/>
        <end position="387"/>
    </location>
</feature>
<gene>
    <name evidence="3" type="ORF">ATL39_1352</name>
</gene>
<dbReference type="OrthoDB" id="9807744at2"/>
<dbReference type="EMBL" id="RAPK01000007">
    <property type="protein sequence ID" value="RKD75651.1"/>
    <property type="molecule type" value="Genomic_DNA"/>
</dbReference>
<keyword evidence="4" id="KW-1185">Reference proteome</keyword>
<dbReference type="RefSeq" id="WP_120192514.1">
    <property type="nucleotide sequence ID" value="NZ_RAPK01000007.1"/>
</dbReference>
<dbReference type="InterPro" id="IPR007349">
    <property type="entry name" value="DUF418"/>
</dbReference>
<dbReference type="Pfam" id="PF04235">
    <property type="entry name" value="DUF418"/>
    <property type="match status" value="1"/>
</dbReference>
<keyword evidence="1" id="KW-0812">Transmembrane</keyword>
<dbReference type="AlphaFoldDB" id="A0A419V725"/>
<evidence type="ECO:0000313" key="3">
    <source>
        <dbReference type="EMBL" id="RKD75651.1"/>
    </source>
</evidence>
<accession>A0A419V725</accession>
<evidence type="ECO:0000313" key="4">
    <source>
        <dbReference type="Proteomes" id="UP000285120"/>
    </source>
</evidence>
<dbReference type="PANTHER" id="PTHR30590:SF2">
    <property type="entry name" value="INNER MEMBRANE PROTEIN"/>
    <property type="match status" value="1"/>
</dbReference>
<organism evidence="3 4">
    <name type="scientific">Sinobaca qinghaiensis</name>
    <dbReference type="NCBI Taxonomy" id="342944"/>
    <lineage>
        <taxon>Bacteria</taxon>
        <taxon>Bacillati</taxon>
        <taxon>Bacillota</taxon>
        <taxon>Bacilli</taxon>
        <taxon>Bacillales</taxon>
        <taxon>Sporolactobacillaceae</taxon>
        <taxon>Sinobaca</taxon>
    </lineage>
</organism>
<dbReference type="Proteomes" id="UP000285120">
    <property type="component" value="Unassembled WGS sequence"/>
</dbReference>
<feature type="transmembrane region" description="Helical" evidence="1">
    <location>
        <begin position="63"/>
        <end position="88"/>
    </location>
</feature>
<proteinExistence type="predicted"/>
<feature type="transmembrane region" description="Helical" evidence="1">
    <location>
        <begin position="147"/>
        <end position="172"/>
    </location>
</feature>
<name>A0A419V725_9BACL</name>
<dbReference type="PANTHER" id="PTHR30590">
    <property type="entry name" value="INNER MEMBRANE PROTEIN"/>
    <property type="match status" value="1"/>
</dbReference>
<feature type="transmembrane region" description="Helical" evidence="1">
    <location>
        <begin position="295"/>
        <end position="314"/>
    </location>
</feature>
<feature type="transmembrane region" description="Helical" evidence="1">
    <location>
        <begin position="259"/>
        <end position="275"/>
    </location>
</feature>
<evidence type="ECO:0000256" key="1">
    <source>
        <dbReference type="SAM" id="Phobius"/>
    </source>
</evidence>
<feature type="transmembrane region" description="Helical" evidence="1">
    <location>
        <begin position="216"/>
        <end position="238"/>
    </location>
</feature>
<evidence type="ECO:0000259" key="2">
    <source>
        <dbReference type="Pfam" id="PF04235"/>
    </source>
</evidence>
<feature type="transmembrane region" description="Helical" evidence="1">
    <location>
        <begin position="100"/>
        <end position="119"/>
    </location>
</feature>
<feature type="transmembrane region" description="Helical" evidence="1">
    <location>
        <begin position="125"/>
        <end position="140"/>
    </location>
</feature>
<keyword evidence="1" id="KW-1133">Transmembrane helix</keyword>
<sequence>MTSLTPRSNERIVSLDIIRGFALLGILLANMAFFKSPALQLQSYPGAEPLLSLSQMDEWFQFLINWLVVGKFYPMFSFLFGLGAYIFYTRLAEKGREPKVYFLRRFSFLLGLGLIHLLFIWSGDILHTYAAAGFLLLYFLRAPAKTVLVWGVSLIAVSAVFLTGLLTLSYAVSADYFSSDAAAEQAQADISSAESVYSSGSYLELLGFRLSNELPLILSNIFFTVPSILGLFLIGFYFGKKELFRRPSATSGFWRKLQLTGLGAGLPLSFMYAYLNSSYSSFPAWTAASIGEGINYIGGPLLMLGYVASIVLIVRHERFKRLLFPIALVGRMALTNYLLQSIVCAFIFYGFGLELFGTVSVSTGVLIALIIYAAQVILTFFWFLAFSQGPLENLWRRWTYR</sequence>
<reference evidence="3 4" key="1">
    <citation type="submission" date="2018-09" db="EMBL/GenBank/DDBJ databases">
        <title>Genomic Encyclopedia of Archaeal and Bacterial Type Strains, Phase II (KMG-II): from individual species to whole genera.</title>
        <authorList>
            <person name="Goeker M."/>
        </authorList>
    </citation>
    <scope>NUCLEOTIDE SEQUENCE [LARGE SCALE GENOMIC DNA]</scope>
    <source>
        <strain evidence="3 4">DSM 17008</strain>
    </source>
</reference>